<dbReference type="OrthoDB" id="9772862at2"/>
<dbReference type="InterPro" id="IPR017871">
    <property type="entry name" value="ABC_transporter-like_CS"/>
</dbReference>
<proteinExistence type="predicted"/>
<dbReference type="EC" id="3.6.3.-" evidence="5"/>
<gene>
    <name evidence="5" type="primary">tcyN</name>
    <name evidence="5" type="ORF">Enr17x_15230</name>
</gene>
<keyword evidence="2" id="KW-0547">Nucleotide-binding</keyword>
<keyword evidence="3 5" id="KW-0067">ATP-binding</keyword>
<dbReference type="KEGG" id="gfm:Enr17x_15230"/>
<dbReference type="PANTHER" id="PTHR43023:SF6">
    <property type="entry name" value="INTERMEMBRANE PHOSPHOLIPID TRANSPORT SYSTEM ATP-BINDING PROTEIN MLAF"/>
    <property type="match status" value="1"/>
</dbReference>
<dbReference type="RefSeq" id="WP_145307306.1">
    <property type="nucleotide sequence ID" value="NZ_CP037452.1"/>
</dbReference>
<evidence type="ECO:0000256" key="3">
    <source>
        <dbReference type="ARBA" id="ARBA00022840"/>
    </source>
</evidence>
<keyword evidence="6" id="KW-1185">Reference proteome</keyword>
<dbReference type="Pfam" id="PF00005">
    <property type="entry name" value="ABC_tran"/>
    <property type="match status" value="1"/>
</dbReference>
<keyword evidence="1" id="KW-0813">Transport</keyword>
<dbReference type="PROSITE" id="PS50893">
    <property type="entry name" value="ABC_TRANSPORTER_2"/>
    <property type="match status" value="1"/>
</dbReference>
<accession>A0A518I8W3</accession>
<dbReference type="InterPro" id="IPR003439">
    <property type="entry name" value="ABC_transporter-like_ATP-bd"/>
</dbReference>
<dbReference type="EMBL" id="CP037452">
    <property type="protein sequence ID" value="QDV49504.1"/>
    <property type="molecule type" value="Genomic_DNA"/>
</dbReference>
<dbReference type="InterPro" id="IPR027417">
    <property type="entry name" value="P-loop_NTPase"/>
</dbReference>
<dbReference type="GO" id="GO:0016887">
    <property type="term" value="F:ATP hydrolysis activity"/>
    <property type="evidence" value="ECO:0007669"/>
    <property type="project" value="InterPro"/>
</dbReference>
<dbReference type="Proteomes" id="UP000318313">
    <property type="component" value="Chromosome"/>
</dbReference>
<dbReference type="PROSITE" id="PS00211">
    <property type="entry name" value="ABC_TRANSPORTER_1"/>
    <property type="match status" value="1"/>
</dbReference>
<evidence type="ECO:0000256" key="2">
    <source>
        <dbReference type="ARBA" id="ARBA00022741"/>
    </source>
</evidence>
<dbReference type="AlphaFoldDB" id="A0A518I8W3"/>
<sequence>MDDKTSKDGYVIELRNVSRQFGTQQVLRDVSFGVRRGETLVVIGESGCGKSVTMKLIMNLLQPTQGDVLWNDRSISDRSPRELHRDRLRIGYLFQGAALFDSLSVYENVAFGLTQNTKLKKAEIDQIVVERLREVGLSETISQKKPAQLSGGMKKRVGLARALAMTPEVMLYDEPTTGLDPVMTDVINELILQTRASRPVTSIVVTHDMSTVKKVADRIIMLYPLARLNSGEEQIVFEGTADEAFACSSPRVHQFVYGEAGDRIREMAEAA</sequence>
<protein>
    <submittedName>
        <fullName evidence="5">L-cystine import ATP-binding protein TcyN</fullName>
        <ecNumber evidence="5">3.6.3.-</ecNumber>
    </submittedName>
</protein>
<dbReference type="GO" id="GO:0005524">
    <property type="term" value="F:ATP binding"/>
    <property type="evidence" value="ECO:0007669"/>
    <property type="project" value="UniProtKB-KW"/>
</dbReference>
<evidence type="ECO:0000256" key="1">
    <source>
        <dbReference type="ARBA" id="ARBA00022448"/>
    </source>
</evidence>
<dbReference type="SMART" id="SM00382">
    <property type="entry name" value="AAA"/>
    <property type="match status" value="1"/>
</dbReference>
<name>A0A518I8W3_9PLAN</name>
<dbReference type="Gene3D" id="3.40.50.300">
    <property type="entry name" value="P-loop containing nucleotide triphosphate hydrolases"/>
    <property type="match status" value="1"/>
</dbReference>
<reference evidence="5 6" key="1">
    <citation type="submission" date="2019-03" db="EMBL/GenBank/DDBJ databases">
        <title>Deep-cultivation of Planctomycetes and their phenomic and genomic characterization uncovers novel biology.</title>
        <authorList>
            <person name="Wiegand S."/>
            <person name="Jogler M."/>
            <person name="Boedeker C."/>
            <person name="Pinto D."/>
            <person name="Vollmers J."/>
            <person name="Rivas-Marin E."/>
            <person name="Kohn T."/>
            <person name="Peeters S.H."/>
            <person name="Heuer A."/>
            <person name="Rast P."/>
            <person name="Oberbeckmann S."/>
            <person name="Bunk B."/>
            <person name="Jeske O."/>
            <person name="Meyerdierks A."/>
            <person name="Storesund J.E."/>
            <person name="Kallscheuer N."/>
            <person name="Luecker S."/>
            <person name="Lage O.M."/>
            <person name="Pohl T."/>
            <person name="Merkel B.J."/>
            <person name="Hornburger P."/>
            <person name="Mueller R.-W."/>
            <person name="Bruemmer F."/>
            <person name="Labrenz M."/>
            <person name="Spormann A.M."/>
            <person name="Op den Camp H."/>
            <person name="Overmann J."/>
            <person name="Amann R."/>
            <person name="Jetten M.S.M."/>
            <person name="Mascher T."/>
            <person name="Medema M.H."/>
            <person name="Devos D.P."/>
            <person name="Kaster A.-K."/>
            <person name="Ovreas L."/>
            <person name="Rohde M."/>
            <person name="Galperin M.Y."/>
            <person name="Jogler C."/>
        </authorList>
    </citation>
    <scope>NUCLEOTIDE SEQUENCE [LARGE SCALE GENOMIC DNA]</scope>
    <source>
        <strain evidence="5 6">Enr17</strain>
    </source>
</reference>
<evidence type="ECO:0000313" key="6">
    <source>
        <dbReference type="Proteomes" id="UP000318313"/>
    </source>
</evidence>
<dbReference type="SUPFAM" id="SSF52540">
    <property type="entry name" value="P-loop containing nucleoside triphosphate hydrolases"/>
    <property type="match status" value="1"/>
</dbReference>
<dbReference type="InterPro" id="IPR003593">
    <property type="entry name" value="AAA+_ATPase"/>
</dbReference>
<dbReference type="PANTHER" id="PTHR43023">
    <property type="entry name" value="PROTEIN TRIGALACTOSYLDIACYLGLYCEROL 3, CHLOROPLASTIC"/>
    <property type="match status" value="1"/>
</dbReference>
<evidence type="ECO:0000259" key="4">
    <source>
        <dbReference type="PROSITE" id="PS50893"/>
    </source>
</evidence>
<organism evidence="5 6">
    <name type="scientific">Gimesia fumaroli</name>
    <dbReference type="NCBI Taxonomy" id="2527976"/>
    <lineage>
        <taxon>Bacteria</taxon>
        <taxon>Pseudomonadati</taxon>
        <taxon>Planctomycetota</taxon>
        <taxon>Planctomycetia</taxon>
        <taxon>Planctomycetales</taxon>
        <taxon>Planctomycetaceae</taxon>
        <taxon>Gimesia</taxon>
    </lineage>
</organism>
<evidence type="ECO:0000313" key="5">
    <source>
        <dbReference type="EMBL" id="QDV49504.1"/>
    </source>
</evidence>
<keyword evidence="5" id="KW-0378">Hydrolase</keyword>
<feature type="domain" description="ABC transporter" evidence="4">
    <location>
        <begin position="12"/>
        <end position="249"/>
    </location>
</feature>